<dbReference type="FunFam" id="3.30.70.330:FF:000259">
    <property type="entry name" value="RNA-binding (RRM/RBD/RNP motifs) family protein"/>
    <property type="match status" value="1"/>
</dbReference>
<dbReference type="AlphaFoldDB" id="A0A1S2XTD5"/>
<evidence type="ECO:0000313" key="5">
    <source>
        <dbReference type="Proteomes" id="UP000087171"/>
    </source>
</evidence>
<dbReference type="SMART" id="SM00361">
    <property type="entry name" value="RRM_1"/>
    <property type="match status" value="1"/>
</dbReference>
<dbReference type="RefSeq" id="XP_027188431.1">
    <property type="nucleotide sequence ID" value="XM_027332630.1"/>
</dbReference>
<keyword evidence="6 7" id="KW-0687">Ribonucleoprotein</keyword>
<evidence type="ECO:0000313" key="6">
    <source>
        <dbReference type="RefSeq" id="XP_004494197.1"/>
    </source>
</evidence>
<dbReference type="eggNOG" id="KOG0117">
    <property type="taxonomic scope" value="Eukaryota"/>
</dbReference>
<keyword evidence="5" id="KW-1185">Reference proteome</keyword>
<feature type="region of interest" description="Disordered" evidence="3">
    <location>
        <begin position="1"/>
        <end position="94"/>
    </location>
</feature>
<dbReference type="InterPro" id="IPR035979">
    <property type="entry name" value="RBD_domain_sf"/>
</dbReference>
<dbReference type="CDD" id="cd00590">
    <property type="entry name" value="RRM_SF"/>
    <property type="match status" value="1"/>
</dbReference>
<evidence type="ECO:0000256" key="1">
    <source>
        <dbReference type="ARBA" id="ARBA00022884"/>
    </source>
</evidence>
<feature type="region of interest" description="Disordered" evidence="3">
    <location>
        <begin position="442"/>
        <end position="493"/>
    </location>
</feature>
<dbReference type="PANTHER" id="PTHR21245">
    <property type="entry name" value="HETEROGENEOUS NUCLEAR RIBONUCLEOPROTEIN"/>
    <property type="match status" value="1"/>
</dbReference>
<dbReference type="Gene3D" id="3.30.70.330">
    <property type="match status" value="3"/>
</dbReference>
<dbReference type="GO" id="GO:0003723">
    <property type="term" value="F:RNA binding"/>
    <property type="evidence" value="ECO:0007669"/>
    <property type="project" value="UniProtKB-UniRule"/>
</dbReference>
<evidence type="ECO:0000256" key="2">
    <source>
        <dbReference type="PROSITE-ProRule" id="PRU00176"/>
    </source>
</evidence>
<name>A0A1S2XTD5_CICAR</name>
<dbReference type="STRING" id="3827.A0A1S2XTD5"/>
<dbReference type="InterPro" id="IPR000504">
    <property type="entry name" value="RRM_dom"/>
</dbReference>
<organism evidence="5 6">
    <name type="scientific">Cicer arietinum</name>
    <name type="common">Chickpea</name>
    <name type="synonym">Garbanzo</name>
    <dbReference type="NCBI Taxonomy" id="3827"/>
    <lineage>
        <taxon>Eukaryota</taxon>
        <taxon>Viridiplantae</taxon>
        <taxon>Streptophyta</taxon>
        <taxon>Embryophyta</taxon>
        <taxon>Tracheophyta</taxon>
        <taxon>Spermatophyta</taxon>
        <taxon>Magnoliopsida</taxon>
        <taxon>eudicotyledons</taxon>
        <taxon>Gunneridae</taxon>
        <taxon>Pentapetalae</taxon>
        <taxon>rosids</taxon>
        <taxon>fabids</taxon>
        <taxon>Fabales</taxon>
        <taxon>Fabaceae</taxon>
        <taxon>Papilionoideae</taxon>
        <taxon>50 kb inversion clade</taxon>
        <taxon>NPAAA clade</taxon>
        <taxon>Hologalegina</taxon>
        <taxon>IRL clade</taxon>
        <taxon>Cicereae</taxon>
        <taxon>Cicer</taxon>
    </lineage>
</organism>
<sequence length="493" mass="53957">MPGTRQKDGPGQNSESSGGNNEPEKPTDSGEQVDLDGDNQEETTDEEVEYEEVEEEVEVEEEEEEEEEEAEEESKPSDGEGDMRVEDTKDEAEKKKHAELLALPPHGSEVYIGGIPHEVSEKDLRAFCQSVGEVAEVRVMKGKDSKGYAFVTFKTKELASKALEELNNSEFKGKRIKCSPSQVKHRLFIGNVPKDWTVEDMKKVVAEVGPGVTSVELLKDPQSSSRNRGFSFIEYHNHACADYSRQKMSNSKFKLDNNAPTVSWADPRNSDSASSQVKAVYVKNLPENITQDQLKELFEHHGKITKVALPPAKAGQEKSRYGFVHFADRSSTMKALNNTEKYEIDGQTLECSLAKPQADQKLSSASNSHKSVVLPTYSPPLGYGMVGGGYGAVGAGYAGAGFAQPLMFGPGATPAGMAMMPMLLPDGRIGYVLQQQGLQQHGLQQHGLQQHGFQQRAPSPVSRDGRSGSGSSSGGRRSNDNTRNRGHGRYNPY</sequence>
<accession>A0A1S2XTD5</accession>
<dbReference type="InterPro" id="IPR012677">
    <property type="entry name" value="Nucleotide-bd_a/b_plait_sf"/>
</dbReference>
<evidence type="ECO:0000256" key="3">
    <source>
        <dbReference type="SAM" id="MobiDB-lite"/>
    </source>
</evidence>
<dbReference type="RefSeq" id="XP_004494199.1">
    <property type="nucleotide sequence ID" value="XM_004494142.3"/>
</dbReference>
<feature type="compositionally biased region" description="Polar residues" evidence="3">
    <location>
        <begin position="11"/>
        <end position="20"/>
    </location>
</feature>
<feature type="domain" description="RRM" evidence="4">
    <location>
        <begin position="185"/>
        <end position="267"/>
    </location>
</feature>
<dbReference type="SUPFAM" id="SSF54928">
    <property type="entry name" value="RNA-binding domain, RBD"/>
    <property type="match status" value="2"/>
</dbReference>
<dbReference type="Pfam" id="PF00076">
    <property type="entry name" value="RRM_1"/>
    <property type="match status" value="3"/>
</dbReference>
<feature type="compositionally biased region" description="Acidic residues" evidence="3">
    <location>
        <begin position="31"/>
        <end position="72"/>
    </location>
</feature>
<dbReference type="RefSeq" id="XP_004494197.1">
    <property type="nucleotide sequence ID" value="XM_004494140.3"/>
</dbReference>
<dbReference type="KEGG" id="cam:101513896"/>
<reference evidence="5" key="1">
    <citation type="journal article" date="2013" name="Nat. Biotechnol.">
        <title>Draft genome sequence of chickpea (Cicer arietinum) provides a resource for trait improvement.</title>
        <authorList>
            <person name="Varshney R.K."/>
            <person name="Song C."/>
            <person name="Saxena R.K."/>
            <person name="Azam S."/>
            <person name="Yu S."/>
            <person name="Sharpe A.G."/>
            <person name="Cannon S."/>
            <person name="Baek J."/>
            <person name="Rosen B.D."/>
            <person name="Tar'an B."/>
            <person name="Millan T."/>
            <person name="Zhang X."/>
            <person name="Ramsay L.D."/>
            <person name="Iwata A."/>
            <person name="Wang Y."/>
            <person name="Nelson W."/>
            <person name="Farmer A.D."/>
            <person name="Gaur P.M."/>
            <person name="Soderlund C."/>
            <person name="Penmetsa R.V."/>
            <person name="Xu C."/>
            <person name="Bharti A.K."/>
            <person name="He W."/>
            <person name="Winter P."/>
            <person name="Zhao S."/>
            <person name="Hane J.K."/>
            <person name="Carrasquilla-Garcia N."/>
            <person name="Condie J.A."/>
            <person name="Upadhyaya H.D."/>
            <person name="Luo M.C."/>
            <person name="Thudi M."/>
            <person name="Gowda C.L."/>
            <person name="Singh N.P."/>
            <person name="Lichtenzveig J."/>
            <person name="Gali K.K."/>
            <person name="Rubio J."/>
            <person name="Nadarajan N."/>
            <person name="Dolezel J."/>
            <person name="Bansal K.C."/>
            <person name="Xu X."/>
            <person name="Edwards D."/>
            <person name="Zhang G."/>
            <person name="Kahl G."/>
            <person name="Gil J."/>
            <person name="Singh K.B."/>
            <person name="Datta S.K."/>
            <person name="Jackson S.A."/>
            <person name="Wang J."/>
            <person name="Cook D.R."/>
        </authorList>
    </citation>
    <scope>NUCLEOTIDE SEQUENCE [LARGE SCALE GENOMIC DNA]</scope>
    <source>
        <strain evidence="5">cv. CDC Frontier</strain>
    </source>
</reference>
<reference evidence="6 7" key="2">
    <citation type="submission" date="2025-04" db="UniProtKB">
        <authorList>
            <consortium name="RefSeq"/>
        </authorList>
    </citation>
    <scope>IDENTIFICATION</scope>
    <source>
        <tissue evidence="6 7">Etiolated seedlings</tissue>
    </source>
</reference>
<dbReference type="InterPro" id="IPR003954">
    <property type="entry name" value="RRM_euk-type"/>
</dbReference>
<proteinExistence type="predicted"/>
<dbReference type="GO" id="GO:1990904">
    <property type="term" value="C:ribonucleoprotein complex"/>
    <property type="evidence" value="ECO:0007669"/>
    <property type="project" value="UniProtKB-KW"/>
</dbReference>
<dbReference type="RefSeq" id="XP_004494198.1">
    <property type="nucleotide sequence ID" value="XM_004494141.3"/>
</dbReference>
<evidence type="ECO:0000313" key="7">
    <source>
        <dbReference type="RefSeq" id="XP_004494198.1"/>
    </source>
</evidence>
<dbReference type="GeneID" id="101513896"/>
<dbReference type="SMART" id="SM00360">
    <property type="entry name" value="RRM"/>
    <property type="match status" value="3"/>
</dbReference>
<dbReference type="Proteomes" id="UP000087171">
    <property type="component" value="Chromosome Ca3"/>
</dbReference>
<feature type="compositionally biased region" description="Low complexity" evidence="3">
    <location>
        <begin position="442"/>
        <end position="455"/>
    </location>
</feature>
<feature type="compositionally biased region" description="Basic residues" evidence="3">
    <location>
        <begin position="484"/>
        <end position="493"/>
    </location>
</feature>
<evidence type="ECO:0000313" key="9">
    <source>
        <dbReference type="RefSeq" id="XP_027188431.1"/>
    </source>
</evidence>
<keyword evidence="1 2" id="KW-0694">RNA-binding</keyword>
<feature type="domain" description="RRM" evidence="4">
    <location>
        <begin position="108"/>
        <end position="183"/>
    </location>
</feature>
<evidence type="ECO:0000313" key="8">
    <source>
        <dbReference type="RefSeq" id="XP_004494199.1"/>
    </source>
</evidence>
<protein>
    <submittedName>
        <fullName evidence="6 7">Heterogeneous nuclear ribonucleoprotein Q</fullName>
    </submittedName>
</protein>
<feature type="compositionally biased region" description="Basic and acidic residues" evidence="3">
    <location>
        <begin position="73"/>
        <end position="94"/>
    </location>
</feature>
<evidence type="ECO:0000259" key="4">
    <source>
        <dbReference type="PROSITE" id="PS50102"/>
    </source>
</evidence>
<dbReference type="PROSITE" id="PS50102">
    <property type="entry name" value="RRM"/>
    <property type="match status" value="3"/>
</dbReference>
<feature type="domain" description="RRM" evidence="4">
    <location>
        <begin position="278"/>
        <end position="356"/>
    </location>
</feature>
<dbReference type="PaxDb" id="3827-XP_004494195.1"/>
<dbReference type="OrthoDB" id="3800936at2759"/>
<gene>
    <name evidence="6 7 8 9" type="primary">LOC101513896</name>
</gene>